<dbReference type="EMBL" id="LXTC01000008">
    <property type="protein sequence ID" value="OBA19035.1"/>
    <property type="molecule type" value="Genomic_DNA"/>
</dbReference>
<evidence type="ECO:0000313" key="2">
    <source>
        <dbReference type="Proteomes" id="UP000092555"/>
    </source>
</evidence>
<comment type="caution">
    <text evidence="1">The sequence shown here is derived from an EMBL/GenBank/DDBJ whole genome shotgun (WGS) entry which is preliminary data.</text>
</comment>
<keyword evidence="2" id="KW-1185">Reference proteome</keyword>
<dbReference type="GeneID" id="30027404"/>
<accession>A0A1A0H510</accession>
<gene>
    <name evidence="1" type="ORF">METBIDRAFT_13792</name>
</gene>
<evidence type="ECO:0000313" key="1">
    <source>
        <dbReference type="EMBL" id="OBA19035.1"/>
    </source>
</evidence>
<dbReference type="AlphaFoldDB" id="A0A1A0H510"/>
<proteinExistence type="predicted"/>
<dbReference type="OrthoDB" id="10251727at2759"/>
<reference evidence="1 2" key="1">
    <citation type="submission" date="2016-05" db="EMBL/GenBank/DDBJ databases">
        <title>Comparative genomics of biotechnologically important yeasts.</title>
        <authorList>
            <consortium name="DOE Joint Genome Institute"/>
            <person name="Riley R."/>
            <person name="Haridas S."/>
            <person name="Wolfe K.H."/>
            <person name="Lopes M.R."/>
            <person name="Hittinger C.T."/>
            <person name="Goker M."/>
            <person name="Salamov A."/>
            <person name="Wisecaver J."/>
            <person name="Long T.M."/>
            <person name="Aerts A.L."/>
            <person name="Barry K."/>
            <person name="Choi C."/>
            <person name="Clum A."/>
            <person name="Coughlan A.Y."/>
            <person name="Deshpande S."/>
            <person name="Douglass A.P."/>
            <person name="Hanson S.J."/>
            <person name="Klenk H.-P."/>
            <person name="LaButti K."/>
            <person name="Lapidus A."/>
            <person name="Lindquist E."/>
            <person name="Lipzen A."/>
            <person name="Meier-kolthoff J.P."/>
            <person name="Ohm R.A."/>
            <person name="Otillar R.P."/>
            <person name="Pangilinan J."/>
            <person name="Peng Y."/>
            <person name="Rokas A."/>
            <person name="Rosa C.A."/>
            <person name="Scheuner C."/>
            <person name="Sibirny A.A."/>
            <person name="Slot J.C."/>
            <person name="Stielow J.B."/>
            <person name="Sun H."/>
            <person name="Kurtzman C.P."/>
            <person name="Blackwell M."/>
            <person name="Grigoriev I.V."/>
            <person name="Jeffries T.W."/>
        </authorList>
    </citation>
    <scope>NUCLEOTIDE SEQUENCE [LARGE SCALE GENOMIC DNA]</scope>
    <source>
        <strain evidence="1 2">NRRL YB-4993</strain>
    </source>
</reference>
<sequence length="646" mass="73625">MPTKTTLIKEVAQTSAEPTPLSVRFESICTTDVNGVIYKLARKDAEPFEQSFNDRDLLFKVNVNKSDKIKLHLRWIPVVVLPFLKKILFGGMVQPSPLPELLKDLKLSGADIRITDDPFEATHYVSLTDQVDYNMQIAILRALPIVSKEWFDMLANCLDDVDSWLFTINSDLYLLDTRGNDLNPNHMRTQLLSGSIAVLLSDDKDSKECLKLKKWVECLNCTQILVKSFEEVDNWELNLGGQLSQNRVYMFCVQSFAGIESLKNANKINTTDDLWSAVLDADTARLRSPQLSIPVPLQLEEKIEPIPLSQRRKRRKLERVEDTNFFLFTPLLSSKPQLDTEIQSKYTSFSQTVQPTVSDVEFELEISQQKQNGLENSSRKEVDSENVRLKPKIKTEFSTQGQDSDIYSGQNYVAASAESTLDSSMKQVGIEDNLKSSIKNENSKSLIVPQISLADAIKSTKQKASDSINHELAFNEGIAADMKKLLVIQDLELRAPSRIRSLDEPSFHGRKNFKKFRKNGCKQNSITRTFIELVDTGNDVYFKDLYLPQQEQDGREKLENDFEAEMEDVRGYQPETVQLFVNEVSDNEREIADEVFQFLSKRDDAKDVSPTSLHDITVSGRQAIVELRLDDDEDDDDVRFSFTRKN</sequence>
<protein>
    <submittedName>
        <fullName evidence="1">Uncharacterized protein</fullName>
    </submittedName>
</protein>
<name>A0A1A0H510_9ASCO</name>
<dbReference type="RefSeq" id="XP_018709570.1">
    <property type="nucleotide sequence ID" value="XM_018854428.1"/>
</dbReference>
<dbReference type="Proteomes" id="UP000092555">
    <property type="component" value="Unassembled WGS sequence"/>
</dbReference>
<dbReference type="STRING" id="869754.A0A1A0H510"/>
<organism evidence="1 2">
    <name type="scientific">Metschnikowia bicuspidata var. bicuspidata NRRL YB-4993</name>
    <dbReference type="NCBI Taxonomy" id="869754"/>
    <lineage>
        <taxon>Eukaryota</taxon>
        <taxon>Fungi</taxon>
        <taxon>Dikarya</taxon>
        <taxon>Ascomycota</taxon>
        <taxon>Saccharomycotina</taxon>
        <taxon>Pichiomycetes</taxon>
        <taxon>Metschnikowiaceae</taxon>
        <taxon>Metschnikowia</taxon>
    </lineage>
</organism>